<comment type="similarity">
    <text evidence="2 7">Belongs to the ExbD/TolR family.</text>
</comment>
<accession>A0A0F0CP34</accession>
<comment type="subcellular location">
    <subcellularLocation>
        <location evidence="1">Cell membrane</location>
        <topology evidence="1">Single-pass membrane protein</topology>
    </subcellularLocation>
    <subcellularLocation>
        <location evidence="7">Cell membrane</location>
        <topology evidence="7">Single-pass type II membrane protein</topology>
    </subcellularLocation>
</comment>
<proteinExistence type="inferred from homology"/>
<keyword evidence="7" id="KW-0813">Transport</keyword>
<keyword evidence="4 7" id="KW-0812">Transmembrane</keyword>
<evidence type="ECO:0000256" key="7">
    <source>
        <dbReference type="RuleBase" id="RU003879"/>
    </source>
</evidence>
<protein>
    <submittedName>
        <fullName evidence="8">Biopolymer transport protein ExbD/TolR</fullName>
    </submittedName>
</protein>
<dbReference type="AlphaFoldDB" id="A0A0F0CP34"/>
<dbReference type="PANTHER" id="PTHR30558">
    <property type="entry name" value="EXBD MEMBRANE COMPONENT OF PMF-DRIVEN MACROMOLECULE IMPORT SYSTEM"/>
    <property type="match status" value="1"/>
</dbReference>
<dbReference type="PANTHER" id="PTHR30558:SF3">
    <property type="entry name" value="BIOPOLYMER TRANSPORT PROTEIN EXBD-RELATED"/>
    <property type="match status" value="1"/>
</dbReference>
<organism evidence="8 9">
    <name type="scientific">Candidatus Omnitrophus magneticus</name>
    <dbReference type="NCBI Taxonomy" id="1609969"/>
    <lineage>
        <taxon>Bacteria</taxon>
        <taxon>Pseudomonadati</taxon>
        <taxon>Candidatus Omnitrophota</taxon>
        <taxon>Candidatus Omnitrophus</taxon>
    </lineage>
</organism>
<keyword evidence="5" id="KW-1133">Transmembrane helix</keyword>
<dbReference type="EMBL" id="JYNY01000627">
    <property type="protein sequence ID" value="KJJ83276.1"/>
    <property type="molecule type" value="Genomic_DNA"/>
</dbReference>
<dbReference type="Proteomes" id="UP000033428">
    <property type="component" value="Unassembled WGS sequence"/>
</dbReference>
<dbReference type="Pfam" id="PF02472">
    <property type="entry name" value="ExbD"/>
    <property type="match status" value="1"/>
</dbReference>
<dbReference type="GO" id="GO:0015031">
    <property type="term" value="P:protein transport"/>
    <property type="evidence" value="ECO:0007669"/>
    <property type="project" value="UniProtKB-KW"/>
</dbReference>
<sequence length="125" mass="14257">MTPLIDMMFILVIFLMCGFVFFQIEAELDIAIPKSKESTQTERMPGEIIINVRESGEIIVNQRSLTCDDLSSILKKVSELYKGQPVIIRGDENTKHKFIIQILDLCAGANIWNVSFATLKEEKKY</sequence>
<name>A0A0F0CP34_9BACT</name>
<dbReference type="GO" id="GO:0022857">
    <property type="term" value="F:transmembrane transporter activity"/>
    <property type="evidence" value="ECO:0007669"/>
    <property type="project" value="InterPro"/>
</dbReference>
<keyword evidence="9" id="KW-1185">Reference proteome</keyword>
<dbReference type="Gene3D" id="3.30.420.270">
    <property type="match status" value="1"/>
</dbReference>
<dbReference type="InterPro" id="IPR003400">
    <property type="entry name" value="ExbD"/>
</dbReference>
<evidence type="ECO:0000256" key="4">
    <source>
        <dbReference type="ARBA" id="ARBA00022692"/>
    </source>
</evidence>
<evidence type="ECO:0000313" key="9">
    <source>
        <dbReference type="Proteomes" id="UP000033428"/>
    </source>
</evidence>
<evidence type="ECO:0000256" key="2">
    <source>
        <dbReference type="ARBA" id="ARBA00005811"/>
    </source>
</evidence>
<keyword evidence="7" id="KW-0653">Protein transport</keyword>
<evidence type="ECO:0000256" key="6">
    <source>
        <dbReference type="ARBA" id="ARBA00023136"/>
    </source>
</evidence>
<evidence type="ECO:0000256" key="1">
    <source>
        <dbReference type="ARBA" id="ARBA00004162"/>
    </source>
</evidence>
<comment type="caution">
    <text evidence="8">The sequence shown here is derived from an EMBL/GenBank/DDBJ whole genome shotgun (WGS) entry which is preliminary data.</text>
</comment>
<evidence type="ECO:0000313" key="8">
    <source>
        <dbReference type="EMBL" id="KJJ83276.1"/>
    </source>
</evidence>
<reference evidence="8 9" key="1">
    <citation type="submission" date="2015-02" db="EMBL/GenBank/DDBJ databases">
        <title>Single-cell genomics of uncultivated deep-branching MTB reveals a conserved set of magnetosome genes.</title>
        <authorList>
            <person name="Kolinko S."/>
            <person name="Richter M."/>
            <person name="Glockner F.O."/>
            <person name="Brachmann A."/>
            <person name="Schuler D."/>
        </authorList>
    </citation>
    <scope>NUCLEOTIDE SEQUENCE [LARGE SCALE GENOMIC DNA]</scope>
    <source>
        <strain evidence="8">SKK-01</strain>
    </source>
</reference>
<dbReference type="GO" id="GO:0005886">
    <property type="term" value="C:plasma membrane"/>
    <property type="evidence" value="ECO:0007669"/>
    <property type="project" value="UniProtKB-SubCell"/>
</dbReference>
<evidence type="ECO:0000256" key="3">
    <source>
        <dbReference type="ARBA" id="ARBA00022475"/>
    </source>
</evidence>
<keyword evidence="6" id="KW-0472">Membrane</keyword>
<gene>
    <name evidence="8" type="ORF">OMAG_002851</name>
</gene>
<evidence type="ECO:0000256" key="5">
    <source>
        <dbReference type="ARBA" id="ARBA00022989"/>
    </source>
</evidence>
<keyword evidence="3" id="KW-1003">Cell membrane</keyword>